<protein>
    <recommendedName>
        <fullName evidence="2">HTH HARE-type domain-containing protein</fullName>
    </recommendedName>
</protein>
<sequence>MTTIKQQILETLKNEPWRSTPRSLANKTSTGEIYMWKVLKELVDEEKVEKVERGVYKLKG</sequence>
<dbReference type="InterPro" id="IPR036388">
    <property type="entry name" value="WH-like_DNA-bd_sf"/>
</dbReference>
<dbReference type="AlphaFoldDB" id="A0A098EDE9"/>
<evidence type="ECO:0000313" key="1">
    <source>
        <dbReference type="EMBL" id="CEG14043.1"/>
    </source>
</evidence>
<name>A0A098EDE9_9ZZZZ</name>
<evidence type="ECO:0008006" key="2">
    <source>
        <dbReference type="Google" id="ProtNLM"/>
    </source>
</evidence>
<dbReference type="Gene3D" id="1.10.10.10">
    <property type="entry name" value="Winged helix-like DNA-binding domain superfamily/Winged helix DNA-binding domain"/>
    <property type="match status" value="1"/>
</dbReference>
<organism evidence="1">
    <name type="scientific">groundwater metagenome</name>
    <dbReference type="NCBI Taxonomy" id="717931"/>
    <lineage>
        <taxon>unclassified sequences</taxon>
        <taxon>metagenomes</taxon>
        <taxon>ecological metagenomes</taxon>
    </lineage>
</organism>
<gene>
    <name evidence="1" type="ORF">MSIBF_A960001</name>
</gene>
<dbReference type="EMBL" id="CCXY01000464">
    <property type="protein sequence ID" value="CEG14043.1"/>
    <property type="molecule type" value="Genomic_DNA"/>
</dbReference>
<accession>A0A098EDE9</accession>
<reference evidence="1" key="1">
    <citation type="submission" date="2014-09" db="EMBL/GenBank/DDBJ databases">
        <authorList>
            <person name="Probst J Alexander"/>
        </authorList>
    </citation>
    <scope>NUCLEOTIDE SEQUENCE</scope>
</reference>
<proteinExistence type="predicted"/>